<dbReference type="EMBL" id="CP002102">
    <property type="protein sequence ID" value="ADL01515.1"/>
    <property type="molecule type" value="Genomic_DNA"/>
</dbReference>
<organism evidence="3 4">
    <name type="scientific">Brevundimonas subvibrioides (strain ATCC 15264 / DSM 4735 / LMG 14903 / NBRC 16000 / CB 81)</name>
    <name type="common">Caulobacter subvibrioides</name>
    <dbReference type="NCBI Taxonomy" id="633149"/>
    <lineage>
        <taxon>Bacteria</taxon>
        <taxon>Pseudomonadati</taxon>
        <taxon>Pseudomonadota</taxon>
        <taxon>Alphaproteobacteria</taxon>
        <taxon>Caulobacterales</taxon>
        <taxon>Caulobacteraceae</taxon>
        <taxon>Brevundimonas</taxon>
    </lineage>
</organism>
<reference evidence="4" key="1">
    <citation type="journal article" date="2011" name="J. Bacteriol.">
        <title>Genome sequences of eight morphologically diverse alphaproteobacteria.</title>
        <authorList>
            <consortium name="US DOE Joint Genome Institute"/>
            <person name="Brown P.J."/>
            <person name="Kysela D.T."/>
            <person name="Buechlein A."/>
            <person name="Hemmerich C."/>
            <person name="Brun Y.V."/>
        </authorList>
    </citation>
    <scope>NUCLEOTIDE SEQUENCE [LARGE SCALE GENOMIC DNA]</scope>
    <source>
        <strain evidence="4">ATCC 15264 / DSM 4735 / LMG 14903 / NBRC 16000 / CB 81</strain>
    </source>
</reference>
<gene>
    <name evidence="3" type="ordered locus">Bresu_2205</name>
</gene>
<dbReference type="eggNOG" id="COG4765">
    <property type="taxonomic scope" value="Bacteria"/>
</dbReference>
<dbReference type="Pfam" id="PF09923">
    <property type="entry name" value="DUF2155"/>
    <property type="match status" value="1"/>
</dbReference>
<proteinExistence type="predicted"/>
<feature type="signal peptide" evidence="2">
    <location>
        <begin position="1"/>
        <end position="24"/>
    </location>
</feature>
<dbReference type="STRING" id="633149.Bresu_2205"/>
<dbReference type="BioCyc" id="BSUB633149:G1GM8-2203-MONOMER"/>
<dbReference type="KEGG" id="bsb:Bresu_2205"/>
<evidence type="ECO:0000313" key="3">
    <source>
        <dbReference type="EMBL" id="ADL01515.1"/>
    </source>
</evidence>
<feature type="region of interest" description="Disordered" evidence="1">
    <location>
        <begin position="23"/>
        <end position="125"/>
    </location>
</feature>
<dbReference type="InParanoid" id="D9QJF4"/>
<keyword evidence="4" id="KW-1185">Reference proteome</keyword>
<dbReference type="HOGENOM" id="CLU_105747_0_0_5"/>
<feature type="compositionally biased region" description="Acidic residues" evidence="1">
    <location>
        <begin position="86"/>
        <end position="109"/>
    </location>
</feature>
<evidence type="ECO:0000256" key="2">
    <source>
        <dbReference type="SAM" id="SignalP"/>
    </source>
</evidence>
<accession>D9QJF4</accession>
<evidence type="ECO:0000313" key="4">
    <source>
        <dbReference type="Proteomes" id="UP000002696"/>
    </source>
</evidence>
<dbReference type="OrthoDB" id="9810376at2"/>
<dbReference type="RefSeq" id="WP_013269616.1">
    <property type="nucleotide sequence ID" value="NC_014375.1"/>
</dbReference>
<evidence type="ECO:0000256" key="1">
    <source>
        <dbReference type="SAM" id="MobiDB-lite"/>
    </source>
</evidence>
<protein>
    <recommendedName>
        <fullName evidence="5">DUF2155 domain-containing protein</fullName>
    </recommendedName>
</protein>
<keyword evidence="2" id="KW-0732">Signal</keyword>
<feature type="compositionally biased region" description="Low complexity" evidence="1">
    <location>
        <begin position="54"/>
        <end position="67"/>
    </location>
</feature>
<dbReference type="AlphaFoldDB" id="D9QJF4"/>
<name>D9QJF4_BRESC</name>
<evidence type="ECO:0008006" key="5">
    <source>
        <dbReference type="Google" id="ProtNLM"/>
    </source>
</evidence>
<sequence length="228" mass="23952">MNPVRWLLTGAAAVVLATSGAVVAGGRQDGPPQDARPASDPIGDALRNDPGQEAAPAGDPAPAVPIAITPPGPAVEPTQLAADAASAEDDQDAAAEDEAKDDEGLESDEDKAKRMAPETPTPRQRRRVAIVEAIDKITAESMRFEVEVGGPPVRFNNNLIFTARACEVSADNELVNDAIAYLDITLQPRATPAAAPRQIFRGWMFSSTPAISGLQHPIYDAWIVGCKA</sequence>
<feature type="chain" id="PRO_5003126859" description="DUF2155 domain-containing protein" evidence="2">
    <location>
        <begin position="25"/>
        <end position="228"/>
    </location>
</feature>
<dbReference type="InterPro" id="IPR019225">
    <property type="entry name" value="DUF2155"/>
</dbReference>
<dbReference type="Proteomes" id="UP000002696">
    <property type="component" value="Chromosome"/>
</dbReference>